<dbReference type="SMART" id="SM00387">
    <property type="entry name" value="HATPase_c"/>
    <property type="match status" value="1"/>
</dbReference>
<comment type="catalytic activity">
    <reaction evidence="1">
        <text>ATP + protein L-histidine = ADP + protein N-phospho-L-histidine.</text>
        <dbReference type="EC" id="2.7.13.3"/>
    </reaction>
</comment>
<dbReference type="Pfam" id="PF00512">
    <property type="entry name" value="HisKA"/>
    <property type="match status" value="1"/>
</dbReference>
<evidence type="ECO:0000256" key="9">
    <source>
        <dbReference type="ARBA" id="ARBA00023012"/>
    </source>
</evidence>
<dbReference type="GO" id="GO:0000155">
    <property type="term" value="F:phosphorelay sensor kinase activity"/>
    <property type="evidence" value="ECO:0007669"/>
    <property type="project" value="InterPro"/>
</dbReference>
<dbReference type="SMART" id="SM00388">
    <property type="entry name" value="HisKA"/>
    <property type="match status" value="1"/>
</dbReference>
<dbReference type="PANTHER" id="PTHR45436">
    <property type="entry name" value="SENSOR HISTIDINE KINASE YKOH"/>
    <property type="match status" value="1"/>
</dbReference>
<protein>
    <recommendedName>
        <fullName evidence="3">histidine kinase</fullName>
        <ecNumber evidence="3">2.7.13.3</ecNumber>
    </recommendedName>
</protein>
<sequence>MRANSVKNNSQPSDISVTNKLTALNKWRGFFWATRTRILLWYVLIITFIFLVSIPAFRELLYARVDERVRRELMEKMQTFNRLIENEADTEEILEEKFEGIQDSSWVDEPDSRLKRPSSKKELKDFFNAFLAKQLPEDDTFLITFVDGKFFKSSPRGRPRIFDRDSELMNRWAKSITENRDKNNFSGEENGIIYKIQPVKIRGKALGVFVVAHTISGERKEVIEAVSVVIQVSAVVVVIALILSWIASGKVLAPLRSFSATARSISESDLSRRIPLKGKDELAEVATTFNEMMDRLEATFINQRNFINDAGHELRTPITIIRGHLELMDEENQEEVQETTTLVIDELDRMSRFVEDLILLAKAERPDFLQLETVDIKSFTQELFSKAQALGERNWCLDKTAKGMIIFDRQRLTQAVMNLAQNATQHTTNNDRIAIGSAIDKGEIQFWVRDTGEGINQADQQRIFDRFARVANSRRRSEGAGLGLSIVKAIAEAHDGEVNLKSQPGKGAKFCIILPVRS</sequence>
<keyword evidence="9" id="KW-0902">Two-component regulatory system</keyword>
<dbReference type="CDD" id="cd00082">
    <property type="entry name" value="HisKA"/>
    <property type="match status" value="1"/>
</dbReference>
<dbReference type="FunFam" id="1.10.287.130:FF:000001">
    <property type="entry name" value="Two-component sensor histidine kinase"/>
    <property type="match status" value="1"/>
</dbReference>
<dbReference type="AlphaFoldDB" id="A0A1Z4LR17"/>
<evidence type="ECO:0000256" key="2">
    <source>
        <dbReference type="ARBA" id="ARBA00004370"/>
    </source>
</evidence>
<evidence type="ECO:0000259" key="14">
    <source>
        <dbReference type="PROSITE" id="PS50885"/>
    </source>
</evidence>
<dbReference type="EC" id="2.7.13.3" evidence="3"/>
<keyword evidence="10 12" id="KW-0472">Membrane</keyword>
<feature type="transmembrane region" description="Helical" evidence="12">
    <location>
        <begin position="225"/>
        <end position="247"/>
    </location>
</feature>
<organism evidence="15 16">
    <name type="scientific">Calothrix parasitica NIES-267</name>
    <dbReference type="NCBI Taxonomy" id="1973488"/>
    <lineage>
        <taxon>Bacteria</taxon>
        <taxon>Bacillati</taxon>
        <taxon>Cyanobacteriota</taxon>
        <taxon>Cyanophyceae</taxon>
        <taxon>Nostocales</taxon>
        <taxon>Calotrichaceae</taxon>
        <taxon>Calothrix</taxon>
    </lineage>
</organism>
<dbReference type="PROSITE" id="PS50885">
    <property type="entry name" value="HAMP"/>
    <property type="match status" value="1"/>
</dbReference>
<dbReference type="InterPro" id="IPR036890">
    <property type="entry name" value="HATPase_C_sf"/>
</dbReference>
<evidence type="ECO:0000256" key="5">
    <source>
        <dbReference type="ARBA" id="ARBA00022679"/>
    </source>
</evidence>
<evidence type="ECO:0000256" key="12">
    <source>
        <dbReference type="SAM" id="Phobius"/>
    </source>
</evidence>
<keyword evidence="6 12" id="KW-0812">Transmembrane</keyword>
<keyword evidence="16" id="KW-1185">Reference proteome</keyword>
<dbReference type="SMART" id="SM00304">
    <property type="entry name" value="HAMP"/>
    <property type="match status" value="1"/>
</dbReference>
<evidence type="ECO:0000313" key="16">
    <source>
        <dbReference type="Proteomes" id="UP000218418"/>
    </source>
</evidence>
<feature type="transmembrane region" description="Helical" evidence="12">
    <location>
        <begin position="39"/>
        <end position="61"/>
    </location>
</feature>
<dbReference type="EMBL" id="AP018227">
    <property type="protein sequence ID" value="BAY83679.1"/>
    <property type="molecule type" value="Genomic_DNA"/>
</dbReference>
<keyword evidence="5" id="KW-0808">Transferase</keyword>
<reference evidence="15 16" key="1">
    <citation type="submission" date="2017-06" db="EMBL/GenBank/DDBJ databases">
        <title>Genome sequencing of cyanobaciteial culture collection at National Institute for Environmental Studies (NIES).</title>
        <authorList>
            <person name="Hirose Y."/>
            <person name="Shimura Y."/>
            <person name="Fujisawa T."/>
            <person name="Nakamura Y."/>
            <person name="Kawachi M."/>
        </authorList>
    </citation>
    <scope>NUCLEOTIDE SEQUENCE [LARGE SCALE GENOMIC DNA]</scope>
    <source>
        <strain evidence="15 16">NIES-267</strain>
    </source>
</reference>
<dbReference type="InterPro" id="IPR005467">
    <property type="entry name" value="His_kinase_dom"/>
</dbReference>
<dbReference type="OrthoDB" id="9763461at2"/>
<evidence type="ECO:0000256" key="7">
    <source>
        <dbReference type="ARBA" id="ARBA00022777"/>
    </source>
</evidence>
<dbReference type="SUPFAM" id="SSF55874">
    <property type="entry name" value="ATPase domain of HSP90 chaperone/DNA topoisomerase II/histidine kinase"/>
    <property type="match status" value="1"/>
</dbReference>
<evidence type="ECO:0000256" key="11">
    <source>
        <dbReference type="ARBA" id="ARBA00055745"/>
    </source>
</evidence>
<dbReference type="Pfam" id="PF00672">
    <property type="entry name" value="HAMP"/>
    <property type="match status" value="1"/>
</dbReference>
<dbReference type="InterPro" id="IPR036097">
    <property type="entry name" value="HisK_dim/P_sf"/>
</dbReference>
<evidence type="ECO:0000313" key="15">
    <source>
        <dbReference type="EMBL" id="BAY83679.1"/>
    </source>
</evidence>
<comment type="subcellular location">
    <subcellularLocation>
        <location evidence="2">Membrane</location>
    </subcellularLocation>
</comment>
<proteinExistence type="predicted"/>
<evidence type="ECO:0000256" key="6">
    <source>
        <dbReference type="ARBA" id="ARBA00022692"/>
    </source>
</evidence>
<evidence type="ECO:0000256" key="1">
    <source>
        <dbReference type="ARBA" id="ARBA00000085"/>
    </source>
</evidence>
<dbReference type="FunFam" id="3.30.565.10:FF:000006">
    <property type="entry name" value="Sensor histidine kinase WalK"/>
    <property type="match status" value="1"/>
</dbReference>
<dbReference type="PRINTS" id="PR00344">
    <property type="entry name" value="BCTRLSENSOR"/>
</dbReference>
<comment type="function">
    <text evidence="11">Photoreceptor which exists in two forms that are reversibly interconvertible by light: the R form that absorbs maximally in the red region of the spectrum and the FR form that absorbs maximally in the far-red region.</text>
</comment>
<name>A0A1Z4LR17_9CYAN</name>
<gene>
    <name evidence="15" type="ORF">NIES267_31700</name>
</gene>
<dbReference type="InterPro" id="IPR050428">
    <property type="entry name" value="TCS_sensor_his_kinase"/>
</dbReference>
<evidence type="ECO:0000256" key="8">
    <source>
        <dbReference type="ARBA" id="ARBA00022989"/>
    </source>
</evidence>
<feature type="domain" description="HAMP" evidence="14">
    <location>
        <begin position="249"/>
        <end position="301"/>
    </location>
</feature>
<dbReference type="SUPFAM" id="SSF47384">
    <property type="entry name" value="Homodimeric domain of signal transducing histidine kinase"/>
    <property type="match status" value="1"/>
</dbReference>
<keyword evidence="8 12" id="KW-1133">Transmembrane helix</keyword>
<dbReference type="InterPro" id="IPR004358">
    <property type="entry name" value="Sig_transdc_His_kin-like_C"/>
</dbReference>
<dbReference type="Gene3D" id="1.10.287.130">
    <property type="match status" value="1"/>
</dbReference>
<evidence type="ECO:0000256" key="4">
    <source>
        <dbReference type="ARBA" id="ARBA00022553"/>
    </source>
</evidence>
<dbReference type="InterPro" id="IPR003661">
    <property type="entry name" value="HisK_dim/P_dom"/>
</dbReference>
<evidence type="ECO:0000256" key="3">
    <source>
        <dbReference type="ARBA" id="ARBA00012438"/>
    </source>
</evidence>
<dbReference type="Proteomes" id="UP000218418">
    <property type="component" value="Chromosome"/>
</dbReference>
<dbReference type="Gene3D" id="6.10.340.10">
    <property type="match status" value="1"/>
</dbReference>
<dbReference type="PROSITE" id="PS50109">
    <property type="entry name" value="HIS_KIN"/>
    <property type="match status" value="1"/>
</dbReference>
<dbReference type="InterPro" id="IPR003660">
    <property type="entry name" value="HAMP_dom"/>
</dbReference>
<dbReference type="SUPFAM" id="SSF158472">
    <property type="entry name" value="HAMP domain-like"/>
    <property type="match status" value="1"/>
</dbReference>
<dbReference type="InterPro" id="IPR003594">
    <property type="entry name" value="HATPase_dom"/>
</dbReference>
<dbReference type="CDD" id="cd06225">
    <property type="entry name" value="HAMP"/>
    <property type="match status" value="1"/>
</dbReference>
<dbReference type="Pfam" id="PF02518">
    <property type="entry name" value="HATPase_c"/>
    <property type="match status" value="1"/>
</dbReference>
<keyword evidence="4" id="KW-0597">Phosphoprotein</keyword>
<feature type="domain" description="Histidine kinase" evidence="13">
    <location>
        <begin position="309"/>
        <end position="518"/>
    </location>
</feature>
<keyword evidence="7 15" id="KW-0418">Kinase</keyword>
<accession>A0A1Z4LR17</accession>
<evidence type="ECO:0000256" key="10">
    <source>
        <dbReference type="ARBA" id="ARBA00023136"/>
    </source>
</evidence>
<dbReference type="PANTHER" id="PTHR45436:SF5">
    <property type="entry name" value="SENSOR HISTIDINE KINASE TRCS"/>
    <property type="match status" value="1"/>
</dbReference>
<evidence type="ECO:0000259" key="13">
    <source>
        <dbReference type="PROSITE" id="PS50109"/>
    </source>
</evidence>
<dbReference type="Gene3D" id="3.30.565.10">
    <property type="entry name" value="Histidine kinase-like ATPase, C-terminal domain"/>
    <property type="match status" value="1"/>
</dbReference>
<dbReference type="GO" id="GO:0005886">
    <property type="term" value="C:plasma membrane"/>
    <property type="evidence" value="ECO:0007669"/>
    <property type="project" value="TreeGrafter"/>
</dbReference>